<dbReference type="Gene3D" id="1.10.8.60">
    <property type="match status" value="1"/>
</dbReference>
<keyword evidence="5" id="KW-0804">Transcription</keyword>
<dbReference type="InterPro" id="IPR002078">
    <property type="entry name" value="Sigma_54_int"/>
</dbReference>
<evidence type="ECO:0000256" key="4">
    <source>
        <dbReference type="ARBA" id="ARBA00023125"/>
    </source>
</evidence>
<dbReference type="PROSITE" id="PS00675">
    <property type="entry name" value="SIGMA54_INTERACT_1"/>
    <property type="match status" value="1"/>
</dbReference>
<proteinExistence type="predicted"/>
<evidence type="ECO:0000256" key="5">
    <source>
        <dbReference type="ARBA" id="ARBA00023163"/>
    </source>
</evidence>
<dbReference type="GO" id="GO:0005524">
    <property type="term" value="F:ATP binding"/>
    <property type="evidence" value="ECO:0007669"/>
    <property type="project" value="UniProtKB-KW"/>
</dbReference>
<dbReference type="Gene3D" id="1.10.10.60">
    <property type="entry name" value="Homeodomain-like"/>
    <property type="match status" value="1"/>
</dbReference>
<keyword evidence="4" id="KW-0238">DNA-binding</keyword>
<dbReference type="InterPro" id="IPR003593">
    <property type="entry name" value="AAA+_ATPase"/>
</dbReference>
<dbReference type="GO" id="GO:0006355">
    <property type="term" value="P:regulation of DNA-templated transcription"/>
    <property type="evidence" value="ECO:0007669"/>
    <property type="project" value="InterPro"/>
</dbReference>
<dbReference type="GO" id="GO:0003677">
    <property type="term" value="F:DNA binding"/>
    <property type="evidence" value="ECO:0007669"/>
    <property type="project" value="UniProtKB-KW"/>
</dbReference>
<dbReference type="Pfam" id="PF25601">
    <property type="entry name" value="AAA_lid_14"/>
    <property type="match status" value="1"/>
</dbReference>
<organism evidence="7">
    <name type="scientific">uncultured delta proteobacterium</name>
    <dbReference type="NCBI Taxonomy" id="34034"/>
    <lineage>
        <taxon>Bacteria</taxon>
        <taxon>Deltaproteobacteria</taxon>
        <taxon>environmental samples</taxon>
    </lineage>
</organism>
<dbReference type="Gene3D" id="3.40.50.300">
    <property type="entry name" value="P-loop containing nucleotide triphosphate hydrolases"/>
    <property type="match status" value="1"/>
</dbReference>
<feature type="domain" description="Sigma-54 factor interaction" evidence="6">
    <location>
        <begin position="176"/>
        <end position="406"/>
    </location>
</feature>
<gene>
    <name evidence="7" type="ORF">KL86DPRO_20672</name>
</gene>
<dbReference type="EMBL" id="FLUQ01000002">
    <property type="protein sequence ID" value="SBW06505.1"/>
    <property type="molecule type" value="Genomic_DNA"/>
</dbReference>
<dbReference type="InterPro" id="IPR058031">
    <property type="entry name" value="AAA_lid_NorR"/>
</dbReference>
<reference evidence="7" key="1">
    <citation type="submission" date="2016-04" db="EMBL/GenBank/DDBJ databases">
        <authorList>
            <person name="Evans L.H."/>
            <person name="Alamgir A."/>
            <person name="Owens N."/>
            <person name="Weber N.D."/>
            <person name="Virtaneva K."/>
            <person name="Barbian K."/>
            <person name="Babar A."/>
            <person name="Rosenke K."/>
        </authorList>
    </citation>
    <scope>NUCLEOTIDE SEQUENCE</scope>
    <source>
        <strain evidence="7">86</strain>
    </source>
</reference>
<dbReference type="Pfam" id="PF00158">
    <property type="entry name" value="Sigma54_activat"/>
    <property type="match status" value="1"/>
</dbReference>
<accession>A0A212K4T3</accession>
<dbReference type="PANTHER" id="PTHR32071:SF117">
    <property type="entry name" value="PTS-DEPENDENT DIHYDROXYACETONE KINASE OPERON REGULATORY PROTEIN-RELATED"/>
    <property type="match status" value="1"/>
</dbReference>
<dbReference type="PROSITE" id="PS50045">
    <property type="entry name" value="SIGMA54_INTERACT_4"/>
    <property type="match status" value="1"/>
</dbReference>
<dbReference type="FunFam" id="3.40.50.300:FF:000006">
    <property type="entry name" value="DNA-binding transcriptional regulator NtrC"/>
    <property type="match status" value="1"/>
</dbReference>
<dbReference type="PANTHER" id="PTHR32071">
    <property type="entry name" value="TRANSCRIPTIONAL REGULATORY PROTEIN"/>
    <property type="match status" value="1"/>
</dbReference>
<evidence type="ECO:0000256" key="1">
    <source>
        <dbReference type="ARBA" id="ARBA00022741"/>
    </source>
</evidence>
<dbReference type="SUPFAM" id="SSF52540">
    <property type="entry name" value="P-loop containing nucleoside triphosphate hydrolases"/>
    <property type="match status" value="1"/>
</dbReference>
<dbReference type="CDD" id="cd00009">
    <property type="entry name" value="AAA"/>
    <property type="match status" value="1"/>
</dbReference>
<evidence type="ECO:0000256" key="3">
    <source>
        <dbReference type="ARBA" id="ARBA00023015"/>
    </source>
</evidence>
<evidence type="ECO:0000256" key="2">
    <source>
        <dbReference type="ARBA" id="ARBA00022840"/>
    </source>
</evidence>
<protein>
    <recommendedName>
        <fullName evidence="6">Sigma-54 factor interaction domain-containing protein</fullName>
    </recommendedName>
</protein>
<dbReference type="PROSITE" id="PS00688">
    <property type="entry name" value="SIGMA54_INTERACT_3"/>
    <property type="match status" value="1"/>
</dbReference>
<sequence>MDNHLPLWIRQGKKDAGFAANAWEPLQPLLEVVARMFSVEAVVIDSSGVCVAGSGPYKEAVGIRAPEGTALAHSLSSGGQTMVLNPREDTACLECSQRDTCRDQANYTAPVEIDGTIVGAVQIVAFDQEQRMALLERAEGTFFLIAQCILLLWRTKKLTPASRAAAAPDEQSLADLVGNSPAMLYLKESILKAASANGPVLITGESGTGKELVATAIHNNSGHRSGPFVPVNCGALPESLMESELFGYAPGAFSGAKSGGEKGLWEQADGGTIFLDEISELPLALQVKLLRTIQDGQIRRVGGGKFTRVNARVIAATNRDLREQVRRGAFREDLFYRLNVIPVPVPPLRERREDIRALATHFIVRQSSHLDSRMVVVDQQLMRRFMEYHWPGNVRELKNFIEYGIHFSKDSTITWDLLAGHFDAGPVVLPETAKGRLKKVRTDVAADLVRAAVAKYGLSVTGKKAAAKELGISLATLYRALAREKEAAGE</sequence>
<name>A0A212K4T3_9DELT</name>
<keyword evidence="3" id="KW-0805">Transcription regulation</keyword>
<dbReference type="InterPro" id="IPR025944">
    <property type="entry name" value="Sigma_54_int_dom_CS"/>
</dbReference>
<evidence type="ECO:0000259" key="6">
    <source>
        <dbReference type="PROSITE" id="PS50045"/>
    </source>
</evidence>
<dbReference type="InterPro" id="IPR027417">
    <property type="entry name" value="P-loop_NTPase"/>
</dbReference>
<keyword evidence="2" id="KW-0067">ATP-binding</keyword>
<dbReference type="SMART" id="SM00382">
    <property type="entry name" value="AAA"/>
    <property type="match status" value="1"/>
</dbReference>
<dbReference type="AlphaFoldDB" id="A0A212K4T3"/>
<dbReference type="InterPro" id="IPR025662">
    <property type="entry name" value="Sigma_54_int_dom_ATP-bd_1"/>
</dbReference>
<keyword evidence="1" id="KW-0547">Nucleotide-binding</keyword>
<evidence type="ECO:0000313" key="7">
    <source>
        <dbReference type="EMBL" id="SBW06505.1"/>
    </source>
</evidence>